<dbReference type="AlphaFoldDB" id="A0A0A9A1G2"/>
<reference evidence="1" key="1">
    <citation type="submission" date="2014-09" db="EMBL/GenBank/DDBJ databases">
        <authorList>
            <person name="Magalhaes I.L.F."/>
            <person name="Oliveira U."/>
            <person name="Santos F.R."/>
            <person name="Vidigal T.H.D.A."/>
            <person name="Brescovit A.D."/>
            <person name="Santos A.J."/>
        </authorList>
    </citation>
    <scope>NUCLEOTIDE SEQUENCE</scope>
    <source>
        <tissue evidence="1">Shoot tissue taken approximately 20 cm above the soil surface</tissue>
    </source>
</reference>
<reference evidence="1" key="2">
    <citation type="journal article" date="2015" name="Data Brief">
        <title>Shoot transcriptome of the giant reed, Arundo donax.</title>
        <authorList>
            <person name="Barrero R.A."/>
            <person name="Guerrero F.D."/>
            <person name="Moolhuijzen P."/>
            <person name="Goolsby J.A."/>
            <person name="Tidwell J."/>
            <person name="Bellgard S.E."/>
            <person name="Bellgard M.I."/>
        </authorList>
    </citation>
    <scope>NUCLEOTIDE SEQUENCE</scope>
    <source>
        <tissue evidence="1">Shoot tissue taken approximately 20 cm above the soil surface</tissue>
    </source>
</reference>
<sequence length="27" mass="3174">MYNLAAHGSWDNVTFELEVDKLVLFFN</sequence>
<proteinExistence type="predicted"/>
<evidence type="ECO:0000313" key="1">
    <source>
        <dbReference type="EMBL" id="JAD43783.1"/>
    </source>
</evidence>
<dbReference type="EMBL" id="GBRH01254112">
    <property type="protein sequence ID" value="JAD43783.1"/>
    <property type="molecule type" value="Transcribed_RNA"/>
</dbReference>
<name>A0A0A9A1G2_ARUDO</name>
<protein>
    <submittedName>
        <fullName evidence="1">Uncharacterized protein</fullName>
    </submittedName>
</protein>
<accession>A0A0A9A1G2</accession>
<organism evidence="1">
    <name type="scientific">Arundo donax</name>
    <name type="common">Giant reed</name>
    <name type="synonym">Donax arundinaceus</name>
    <dbReference type="NCBI Taxonomy" id="35708"/>
    <lineage>
        <taxon>Eukaryota</taxon>
        <taxon>Viridiplantae</taxon>
        <taxon>Streptophyta</taxon>
        <taxon>Embryophyta</taxon>
        <taxon>Tracheophyta</taxon>
        <taxon>Spermatophyta</taxon>
        <taxon>Magnoliopsida</taxon>
        <taxon>Liliopsida</taxon>
        <taxon>Poales</taxon>
        <taxon>Poaceae</taxon>
        <taxon>PACMAD clade</taxon>
        <taxon>Arundinoideae</taxon>
        <taxon>Arundineae</taxon>
        <taxon>Arundo</taxon>
    </lineage>
</organism>